<reference evidence="6 7" key="1">
    <citation type="submission" date="2016-10" db="EMBL/GenBank/DDBJ databases">
        <title>Proteomics and genomics reveal pathogen-plant mechanisms compatible with a hemibiotrophic lifestyle of Diplodia corticola.</title>
        <authorList>
            <person name="Fernandes I."/>
            <person name="De Jonge R."/>
            <person name="Van De Peer Y."/>
            <person name="Devreese B."/>
            <person name="Alves A."/>
            <person name="Esteves A.C."/>
        </authorList>
    </citation>
    <scope>NUCLEOTIDE SEQUENCE [LARGE SCALE GENOMIC DNA]</scope>
    <source>
        <strain evidence="6 7">CBS 112549</strain>
    </source>
</reference>
<protein>
    <submittedName>
        <fullName evidence="6">Uncharacterized protein</fullName>
    </submittedName>
</protein>
<gene>
    <name evidence="6" type="ORF">BKCO1_37000199</name>
</gene>
<evidence type="ECO:0000256" key="1">
    <source>
        <dbReference type="ARBA" id="ARBA00004141"/>
    </source>
</evidence>
<name>A0A1J9QU58_9PEZI</name>
<sequence>MGQVITKIREVAARSITWINQHPYRTAIYVINTAILVVPTTILNPLLGVLGFTSLGPAAGSIAATLHSALSPLTAGGGFSILQSAAMGGYGIGVATGVVRVGAAAMIGDVARRRS</sequence>
<dbReference type="PANTHER" id="PTHR16932">
    <property type="entry name" value="INTERFERON ALPHA-INDUCIBLE PROTEIN 27"/>
    <property type="match status" value="1"/>
</dbReference>
<evidence type="ECO:0000256" key="4">
    <source>
        <dbReference type="ARBA" id="ARBA00022989"/>
    </source>
</evidence>
<dbReference type="OrthoDB" id="440424at2759"/>
<comment type="subcellular location">
    <subcellularLocation>
        <location evidence="1">Membrane</location>
        <topology evidence="1">Multi-pass membrane protein</topology>
    </subcellularLocation>
</comment>
<organism evidence="6 7">
    <name type="scientific">Diplodia corticola</name>
    <dbReference type="NCBI Taxonomy" id="236234"/>
    <lineage>
        <taxon>Eukaryota</taxon>
        <taxon>Fungi</taxon>
        <taxon>Dikarya</taxon>
        <taxon>Ascomycota</taxon>
        <taxon>Pezizomycotina</taxon>
        <taxon>Dothideomycetes</taxon>
        <taxon>Dothideomycetes incertae sedis</taxon>
        <taxon>Botryosphaeriales</taxon>
        <taxon>Botryosphaeriaceae</taxon>
        <taxon>Diplodia</taxon>
    </lineage>
</organism>
<dbReference type="RefSeq" id="XP_020128754.1">
    <property type="nucleotide sequence ID" value="XM_020275084.1"/>
</dbReference>
<keyword evidence="7" id="KW-1185">Reference proteome</keyword>
<accession>A0A1J9QU58</accession>
<dbReference type="Gene3D" id="6.10.110.10">
    <property type="match status" value="1"/>
</dbReference>
<comment type="caution">
    <text evidence="6">The sequence shown here is derived from an EMBL/GenBank/DDBJ whole genome shotgun (WGS) entry which is preliminary data.</text>
</comment>
<comment type="similarity">
    <text evidence="2">Belongs to the IFI6/IFI27 family.</text>
</comment>
<keyword evidence="3" id="KW-0812">Transmembrane</keyword>
<dbReference type="Pfam" id="PF06140">
    <property type="entry name" value="Ifi-6-16"/>
    <property type="match status" value="1"/>
</dbReference>
<evidence type="ECO:0000313" key="7">
    <source>
        <dbReference type="Proteomes" id="UP000183809"/>
    </source>
</evidence>
<keyword evidence="5" id="KW-0472">Membrane</keyword>
<dbReference type="PANTHER" id="PTHR16932:SF18">
    <property type="entry name" value="INTERFERON, ALPHA-INDUCIBLE PROTEIN 27-LIKE 2"/>
    <property type="match status" value="1"/>
</dbReference>
<dbReference type="InterPro" id="IPR009311">
    <property type="entry name" value="IFI6/IFI27-like"/>
</dbReference>
<evidence type="ECO:0000256" key="2">
    <source>
        <dbReference type="ARBA" id="ARBA00007262"/>
    </source>
</evidence>
<dbReference type="GeneID" id="31015345"/>
<evidence type="ECO:0000256" key="3">
    <source>
        <dbReference type="ARBA" id="ARBA00022692"/>
    </source>
</evidence>
<dbReference type="GO" id="GO:0016020">
    <property type="term" value="C:membrane"/>
    <property type="evidence" value="ECO:0007669"/>
    <property type="project" value="UniProtKB-SubCell"/>
</dbReference>
<proteinExistence type="inferred from homology"/>
<evidence type="ECO:0000313" key="6">
    <source>
        <dbReference type="EMBL" id="OJD32494.1"/>
    </source>
</evidence>
<keyword evidence="4" id="KW-1133">Transmembrane helix</keyword>
<dbReference type="InterPro" id="IPR038213">
    <property type="entry name" value="IFI6/IFI27-like_sf"/>
</dbReference>
<dbReference type="Proteomes" id="UP000183809">
    <property type="component" value="Unassembled WGS sequence"/>
</dbReference>
<evidence type="ECO:0000256" key="5">
    <source>
        <dbReference type="ARBA" id="ARBA00023136"/>
    </source>
</evidence>
<dbReference type="EMBL" id="MNUE01000037">
    <property type="protein sequence ID" value="OJD32494.1"/>
    <property type="molecule type" value="Genomic_DNA"/>
</dbReference>
<dbReference type="AlphaFoldDB" id="A0A1J9QU58"/>